<evidence type="ECO:0000313" key="1">
    <source>
        <dbReference type="EMBL" id="NFA58907.1"/>
    </source>
</evidence>
<gene>
    <name evidence="1" type="ORF">EXM42_00345</name>
</gene>
<proteinExistence type="predicted"/>
<dbReference type="AlphaFoldDB" id="A0A6M0STS1"/>
<comment type="caution">
    <text evidence="1">The sequence shown here is derived from an EMBL/GenBank/DDBJ whole genome shotgun (WGS) entry which is preliminary data.</text>
</comment>
<reference evidence="1 2" key="1">
    <citation type="submission" date="2019-02" db="EMBL/GenBank/DDBJ databases">
        <title>Genome sequencing of Clostridium botulinum clinical isolates.</title>
        <authorList>
            <person name="Brunt J."/>
            <person name="Van Vliet A.H.M."/>
            <person name="Stringer S.C."/>
            <person name="Grant K.A."/>
            <person name="Carter A.C."/>
            <person name="Peck M.W."/>
        </authorList>
    </citation>
    <scope>NUCLEOTIDE SEQUENCE [LARGE SCALE GENOMIC DNA]</scope>
    <source>
        <strain evidence="1 2">R1125/03</strain>
    </source>
</reference>
<dbReference type="EMBL" id="SGJP01000001">
    <property type="protein sequence ID" value="NFA58907.1"/>
    <property type="molecule type" value="Genomic_DNA"/>
</dbReference>
<sequence length="244" mass="29361">MTSDTSKVVESEYDYDASPEAWDEYKKIYTPSKWDFWEKFDFDNLKKQGIRIYAPVKINEKYAQFNQYPKFKMSGDTDFNFGKDKKSKKKYEQFKELLRRDYQRNEFNVYLDKLDKCFDRYHKLENFSFMPMTGGLQLVKGACQYDRFDMFVYRLSTYYKTEGKDKFILSRARTCNREALETYLKLFDSIYDYCSKIYMINSKDFVDKIIAQGEESIDSGASVVRYMKLAQEFWDNKEQTLKNA</sequence>
<accession>A0A6M0STS1</accession>
<dbReference type="Proteomes" id="UP000473089">
    <property type="component" value="Unassembled WGS sequence"/>
</dbReference>
<name>A0A6M0STS1_CLOBO</name>
<organism evidence="1 2">
    <name type="scientific">Clostridium botulinum</name>
    <dbReference type="NCBI Taxonomy" id="1491"/>
    <lineage>
        <taxon>Bacteria</taxon>
        <taxon>Bacillati</taxon>
        <taxon>Bacillota</taxon>
        <taxon>Clostridia</taxon>
        <taxon>Eubacteriales</taxon>
        <taxon>Clostridiaceae</taxon>
        <taxon>Clostridium</taxon>
    </lineage>
</organism>
<evidence type="ECO:0000313" key="2">
    <source>
        <dbReference type="Proteomes" id="UP000473089"/>
    </source>
</evidence>
<protein>
    <submittedName>
        <fullName evidence="1">Uncharacterized protein</fullName>
    </submittedName>
</protein>